<dbReference type="GO" id="GO:0046677">
    <property type="term" value="P:response to antibiotic"/>
    <property type="evidence" value="ECO:0007669"/>
    <property type="project" value="TreeGrafter"/>
</dbReference>
<dbReference type="InterPro" id="IPR058625">
    <property type="entry name" value="MdtA-like_BSH"/>
</dbReference>
<dbReference type="GO" id="GO:0022857">
    <property type="term" value="F:transmembrane transporter activity"/>
    <property type="evidence" value="ECO:0007669"/>
    <property type="project" value="InterPro"/>
</dbReference>
<comment type="similarity">
    <text evidence="2">Belongs to the membrane fusion protein (MFP) (TC 8.A.1) family.</text>
</comment>
<dbReference type="Proteomes" id="UP000010798">
    <property type="component" value="Chromosome"/>
</dbReference>
<dbReference type="NCBIfam" id="TIGR01730">
    <property type="entry name" value="RND_mfp"/>
    <property type="match status" value="1"/>
</dbReference>
<protein>
    <submittedName>
        <fullName evidence="8">RND family efflux transporter, MFP subunit</fullName>
    </submittedName>
</protein>
<dbReference type="HOGENOM" id="CLU_018816_2_1_0"/>
<evidence type="ECO:0000259" key="5">
    <source>
        <dbReference type="Pfam" id="PF25917"/>
    </source>
</evidence>
<feature type="domain" description="Multidrug resistance protein MdtA-like beta-barrel" evidence="6">
    <location>
        <begin position="326"/>
        <end position="373"/>
    </location>
</feature>
<dbReference type="InterPro" id="IPR058627">
    <property type="entry name" value="MdtA-like_C"/>
</dbReference>
<dbReference type="Pfam" id="PF25944">
    <property type="entry name" value="Beta-barrel_RND"/>
    <property type="match status" value="1"/>
</dbReference>
<dbReference type="Pfam" id="PF25967">
    <property type="entry name" value="RND-MFP_C"/>
    <property type="match status" value="1"/>
</dbReference>
<feature type="region of interest" description="Disordered" evidence="3">
    <location>
        <begin position="1"/>
        <end position="20"/>
    </location>
</feature>
<accession>L0DPB5</accession>
<dbReference type="Gene3D" id="2.40.420.20">
    <property type="match status" value="1"/>
</dbReference>
<evidence type="ECO:0000256" key="1">
    <source>
        <dbReference type="ARBA" id="ARBA00004196"/>
    </source>
</evidence>
<dbReference type="AlphaFoldDB" id="L0DPB5"/>
<dbReference type="InterPro" id="IPR058626">
    <property type="entry name" value="MdtA-like_b-barrel"/>
</dbReference>
<feature type="domain" description="Multidrug resistance protein MdtA-like C-terminal permuted SH3" evidence="7">
    <location>
        <begin position="377"/>
        <end position="437"/>
    </location>
</feature>
<dbReference type="InterPro" id="IPR006143">
    <property type="entry name" value="RND_pump_MFP"/>
</dbReference>
<dbReference type="SUPFAM" id="SSF111369">
    <property type="entry name" value="HlyD-like secretion proteins"/>
    <property type="match status" value="2"/>
</dbReference>
<dbReference type="EMBL" id="CP003364">
    <property type="protein sequence ID" value="AGA31214.1"/>
    <property type="molecule type" value="Genomic_DNA"/>
</dbReference>
<feature type="compositionally biased region" description="Polar residues" evidence="3">
    <location>
        <begin position="462"/>
        <end position="476"/>
    </location>
</feature>
<feature type="region of interest" description="Disordered" evidence="3">
    <location>
        <begin position="454"/>
        <end position="485"/>
    </location>
</feature>
<sequence length="485" mass="51564">MRSSQPPLGQAGPSFGMPNSMKVDQSLSARPILRMVGGVVVLAASLSVAGCKKPEAQAAPPPPMVGVIKSALMTVPILATPNGTTRALEEVVVRARVRGFLTERHFEEGSHVKKGQLLLVIADQSYRVALLMSKAKQDEAEAALKKAVSSKGREVAAAQLALDEAQLALSTIEERRARALHSRSAGSAEDVDKAQADRKKFDAQVEADRAHLEQARADYEVGILAAKAQVEAAKASVSDAEINLGYCRMYATIDGRIGEAKVKVGNLVGPDAMGGGSFTDLATIQQLDPMGIEIRTSSRYLKRATQLIHEGLTVQLFHTGFDGDDEHPYEGTCFFIDNAIDETTSTFLVKARIPNPEGTLLPGEYAKLQMVVDRIKDAVVVPESAVMETEAGPVVYIVDGEGKVAIQRVKAAQSYQGMRILTQGLDAGVPVIIQGLQLVRPGMPVKAEAAVIPRPVEDEATAENQAQAGGKSTPSAPQAKAKPAH</sequence>
<dbReference type="Gene3D" id="2.40.50.100">
    <property type="match status" value="2"/>
</dbReference>
<evidence type="ECO:0000259" key="6">
    <source>
        <dbReference type="Pfam" id="PF25944"/>
    </source>
</evidence>
<feature type="domain" description="Multidrug resistance protein MdtA-like barrel-sandwich hybrid" evidence="5">
    <location>
        <begin position="90"/>
        <end position="268"/>
    </location>
</feature>
<evidence type="ECO:0000256" key="2">
    <source>
        <dbReference type="ARBA" id="ARBA00009477"/>
    </source>
</evidence>
<dbReference type="Pfam" id="PF25917">
    <property type="entry name" value="BSH_RND"/>
    <property type="match status" value="1"/>
</dbReference>
<evidence type="ECO:0000313" key="9">
    <source>
        <dbReference type="Proteomes" id="UP000010798"/>
    </source>
</evidence>
<organism evidence="8 9">
    <name type="scientific">Singulisphaera acidiphila (strain ATCC BAA-1392 / DSM 18658 / VKM B-2454 / MOB10)</name>
    <dbReference type="NCBI Taxonomy" id="886293"/>
    <lineage>
        <taxon>Bacteria</taxon>
        <taxon>Pseudomonadati</taxon>
        <taxon>Planctomycetota</taxon>
        <taxon>Planctomycetia</taxon>
        <taxon>Isosphaerales</taxon>
        <taxon>Isosphaeraceae</taxon>
        <taxon>Singulisphaera</taxon>
    </lineage>
</organism>
<evidence type="ECO:0000256" key="3">
    <source>
        <dbReference type="SAM" id="MobiDB-lite"/>
    </source>
</evidence>
<reference evidence="8 9" key="1">
    <citation type="submission" date="2012-02" db="EMBL/GenBank/DDBJ databases">
        <title>Complete sequence of chromosome of Singulisphaera acidiphila DSM 18658.</title>
        <authorList>
            <consortium name="US DOE Joint Genome Institute (JGI-PGF)"/>
            <person name="Lucas S."/>
            <person name="Copeland A."/>
            <person name="Lapidus A."/>
            <person name="Glavina del Rio T."/>
            <person name="Dalin E."/>
            <person name="Tice H."/>
            <person name="Bruce D."/>
            <person name="Goodwin L."/>
            <person name="Pitluck S."/>
            <person name="Peters L."/>
            <person name="Ovchinnikova G."/>
            <person name="Chertkov O."/>
            <person name="Kyrpides N."/>
            <person name="Mavromatis K."/>
            <person name="Ivanova N."/>
            <person name="Brettin T."/>
            <person name="Detter J.C."/>
            <person name="Han C."/>
            <person name="Larimer F."/>
            <person name="Land M."/>
            <person name="Hauser L."/>
            <person name="Markowitz V."/>
            <person name="Cheng J.-F."/>
            <person name="Hugenholtz P."/>
            <person name="Woyke T."/>
            <person name="Wu D."/>
            <person name="Tindall B."/>
            <person name="Pomrenke H."/>
            <person name="Brambilla E."/>
            <person name="Klenk H.-P."/>
            <person name="Eisen J.A."/>
        </authorList>
    </citation>
    <scope>NUCLEOTIDE SEQUENCE [LARGE SCALE GENOMIC DNA]</scope>
    <source>
        <strain evidence="9">ATCC BAA-1392 / DSM 18658 / VKM B-2454 / MOB10</strain>
    </source>
</reference>
<name>L0DPB5_SINAD</name>
<dbReference type="Pfam" id="PF25876">
    <property type="entry name" value="HH_MFP_RND"/>
    <property type="match status" value="1"/>
</dbReference>
<dbReference type="GO" id="GO:0005886">
    <property type="term" value="C:plasma membrane"/>
    <property type="evidence" value="ECO:0007669"/>
    <property type="project" value="TreeGrafter"/>
</dbReference>
<comment type="subcellular location">
    <subcellularLocation>
        <location evidence="1">Cell envelope</location>
    </subcellularLocation>
</comment>
<evidence type="ECO:0000259" key="7">
    <source>
        <dbReference type="Pfam" id="PF25967"/>
    </source>
</evidence>
<feature type="domain" description="Multidrug resistance protein MdtA-like alpha-helical hairpin" evidence="4">
    <location>
        <begin position="155"/>
        <end position="218"/>
    </location>
</feature>
<keyword evidence="9" id="KW-1185">Reference proteome</keyword>
<dbReference type="InterPro" id="IPR058624">
    <property type="entry name" value="MdtA-like_HH"/>
</dbReference>
<dbReference type="Gene3D" id="2.40.30.170">
    <property type="match status" value="1"/>
</dbReference>
<gene>
    <name evidence="8" type="ordered locus">Sinac_7163</name>
</gene>
<evidence type="ECO:0000259" key="4">
    <source>
        <dbReference type="Pfam" id="PF25876"/>
    </source>
</evidence>
<dbReference type="eggNOG" id="COG0845">
    <property type="taxonomic scope" value="Bacteria"/>
</dbReference>
<proteinExistence type="inferred from homology"/>
<dbReference type="KEGG" id="saci:Sinac_7163"/>
<dbReference type="STRING" id="886293.Sinac_7163"/>
<evidence type="ECO:0000313" key="8">
    <source>
        <dbReference type="EMBL" id="AGA31214.1"/>
    </source>
</evidence>
<dbReference type="PANTHER" id="PTHR30158">
    <property type="entry name" value="ACRA/E-RELATED COMPONENT OF DRUG EFFLUX TRANSPORTER"/>
    <property type="match status" value="1"/>
</dbReference>